<protein>
    <recommendedName>
        <fullName evidence="1">Serine aminopeptidase S33 domain-containing protein</fullName>
    </recommendedName>
</protein>
<reference evidence="2 3" key="1">
    <citation type="journal article" date="2003" name="Genome Res.">
        <title>Comparative complete genome sequence analysis of the amino acid replacements responsible for the thermostability of Corynebacterium efficiens.</title>
        <authorList>
            <person name="Nishio Y."/>
            <person name="Nakamura Y."/>
            <person name="Kawarabayasi Y."/>
            <person name="Usuda Y."/>
            <person name="Kimura E."/>
            <person name="Sugimoto S."/>
            <person name="Matsui K."/>
            <person name="Yamagishi A."/>
            <person name="Kikuchi H."/>
            <person name="Ikeo K."/>
            <person name="Gojobori T."/>
        </authorList>
    </citation>
    <scope>NUCLEOTIDE SEQUENCE [LARGE SCALE GENOMIC DNA]</scope>
    <source>
        <strain evidence="3">DSM 44549 / YS-314 / AJ 12310 / JCM 11189 / NBRC 100395</strain>
    </source>
</reference>
<evidence type="ECO:0000313" key="3">
    <source>
        <dbReference type="Proteomes" id="UP000001409"/>
    </source>
</evidence>
<dbReference type="Gene3D" id="3.40.50.1820">
    <property type="entry name" value="alpha/beta hydrolase"/>
    <property type="match status" value="1"/>
</dbReference>
<dbReference type="SUPFAM" id="SSF53474">
    <property type="entry name" value="alpha/beta-Hydrolases"/>
    <property type="match status" value="1"/>
</dbReference>
<evidence type="ECO:0000259" key="1">
    <source>
        <dbReference type="Pfam" id="PF12146"/>
    </source>
</evidence>
<accession>Q8FMQ0</accession>
<dbReference type="EMBL" id="BA000035">
    <property type="protein sequence ID" value="BAC19263.1"/>
    <property type="molecule type" value="Genomic_DNA"/>
</dbReference>
<dbReference type="InterPro" id="IPR029058">
    <property type="entry name" value="AB_hydrolase_fold"/>
</dbReference>
<sequence length="292" mass="32624">MLSWVGMTSNPYTAFLPLPYRSRVEPEHTWWQWRDNKIHIARARRPKARARVLVVHGMGAHSGALWPHAAALVDRGFEVLAVDLPLFGLTVCDPTEVRYDDWIALLVDLIEEEHDGRPLILFGASVGGLLAAHVASKSTHVDHVVATCLMNPADPLARRKMTRFGSLAILTKPLLKLAPGRRMVRIRSFARISKMSRSPGLSKLCASDELGGGVKVPLRFLSSYLHFRHDMPTVPVTLVHPGHDEWTPVQLSLRTLKRAKGPTEVVMLRECGHFPIEEPGLSDLFGVFEHLE</sequence>
<organism evidence="2 3">
    <name type="scientific">Corynebacterium efficiens (strain DSM 44549 / YS-314 / AJ 12310 / JCM 11189 / NBRC 100395)</name>
    <dbReference type="NCBI Taxonomy" id="196164"/>
    <lineage>
        <taxon>Bacteria</taxon>
        <taxon>Bacillati</taxon>
        <taxon>Actinomycetota</taxon>
        <taxon>Actinomycetes</taxon>
        <taxon>Mycobacteriales</taxon>
        <taxon>Corynebacteriaceae</taxon>
        <taxon>Corynebacterium</taxon>
    </lineage>
</organism>
<name>Q8FMQ0_COREF</name>
<dbReference type="HOGENOM" id="CLU_076356_0_0_11"/>
<dbReference type="STRING" id="196164.gene:10742898"/>
<dbReference type="AlphaFoldDB" id="Q8FMQ0"/>
<dbReference type="ESTHER" id="coref-CE2453">
    <property type="family name" value="6_AlphaBeta_hydrolase"/>
</dbReference>
<dbReference type="Pfam" id="PF12146">
    <property type="entry name" value="Hydrolase_4"/>
    <property type="match status" value="1"/>
</dbReference>
<dbReference type="KEGG" id="cef:CE2453"/>
<feature type="domain" description="Serine aminopeptidase S33" evidence="1">
    <location>
        <begin position="47"/>
        <end position="278"/>
    </location>
</feature>
<dbReference type="eggNOG" id="COG2267">
    <property type="taxonomic scope" value="Bacteria"/>
</dbReference>
<evidence type="ECO:0000313" key="2">
    <source>
        <dbReference type="EMBL" id="BAC19263.1"/>
    </source>
</evidence>
<dbReference type="PANTHER" id="PTHR46438">
    <property type="entry name" value="ALPHA/BETA-HYDROLASES SUPERFAMILY PROTEIN"/>
    <property type="match status" value="1"/>
</dbReference>
<dbReference type="InterPro" id="IPR022742">
    <property type="entry name" value="Hydrolase_4"/>
</dbReference>
<proteinExistence type="predicted"/>
<dbReference type="Proteomes" id="UP000001409">
    <property type="component" value="Chromosome"/>
</dbReference>
<keyword evidence="3" id="KW-1185">Reference proteome</keyword>